<accession>A0A9X2KHN2</accession>
<dbReference type="RefSeq" id="WP_254164931.1">
    <property type="nucleotide sequence ID" value="NZ_JANAFB010000004.1"/>
</dbReference>
<protein>
    <submittedName>
        <fullName evidence="1">Uncharacterized protein</fullName>
    </submittedName>
</protein>
<comment type="caution">
    <text evidence="1">The sequence shown here is derived from an EMBL/GenBank/DDBJ whole genome shotgun (WGS) entry which is preliminary data.</text>
</comment>
<organism evidence="1 2">
    <name type="scientific">Rothia santali</name>
    <dbReference type="NCBI Taxonomy" id="2949643"/>
    <lineage>
        <taxon>Bacteria</taxon>
        <taxon>Bacillati</taxon>
        <taxon>Actinomycetota</taxon>
        <taxon>Actinomycetes</taxon>
        <taxon>Micrococcales</taxon>
        <taxon>Micrococcaceae</taxon>
        <taxon>Rothia</taxon>
    </lineage>
</organism>
<evidence type="ECO:0000313" key="2">
    <source>
        <dbReference type="Proteomes" id="UP001139502"/>
    </source>
</evidence>
<reference evidence="1" key="1">
    <citation type="submission" date="2022-06" db="EMBL/GenBank/DDBJ databases">
        <title>Rothia sp. isolated from sandalwood seedling.</title>
        <authorList>
            <person name="Tuikhar N."/>
            <person name="Kirdat K."/>
            <person name="Thorat V."/>
            <person name="Swetha P."/>
            <person name="Padma S."/>
            <person name="Sundararaj R."/>
            <person name="Yadav A."/>
        </authorList>
    </citation>
    <scope>NUCLEOTIDE SEQUENCE</scope>
    <source>
        <strain evidence="1">AR01</strain>
    </source>
</reference>
<name>A0A9X2KHN2_9MICC</name>
<keyword evidence="2" id="KW-1185">Reference proteome</keyword>
<dbReference type="Proteomes" id="UP001139502">
    <property type="component" value="Unassembled WGS sequence"/>
</dbReference>
<dbReference type="AlphaFoldDB" id="A0A9X2KHN2"/>
<gene>
    <name evidence="1" type="ORF">NBM05_02665</name>
</gene>
<sequence>MNNGTNSSDRDEEVEIIKPSFKARTPYILHFEEQTVAVGDPEFLKQIETFLLSADLATRTTYWERSGSDDDAVFEPDPEPEDMNAVGIEGDEEVFWNAMHAAIFSRTEWPEEESATVYFPEMPDWLERAQSWYFDPACPPLGPGTPGGWVRRHSIEERGHPVGLFQLTDQDSFWVFATEEDLRDVIDLCQSLSRFRAGFAQATPYLGPDDTVGSMALPLICRDSLMEELVIRGVDVETMFWE</sequence>
<proteinExistence type="predicted"/>
<evidence type="ECO:0000313" key="1">
    <source>
        <dbReference type="EMBL" id="MCP3424959.1"/>
    </source>
</evidence>
<dbReference type="EMBL" id="JANAFB010000004">
    <property type="protein sequence ID" value="MCP3424959.1"/>
    <property type="molecule type" value="Genomic_DNA"/>
</dbReference>